<keyword evidence="2" id="KW-1185">Reference proteome</keyword>
<dbReference type="AlphaFoldDB" id="A0A5C6UJL3"/>
<proteinExistence type="predicted"/>
<protein>
    <submittedName>
        <fullName evidence="1">Uncharacterized protein</fullName>
    </submittedName>
</protein>
<evidence type="ECO:0000313" key="1">
    <source>
        <dbReference type="EMBL" id="TXC72879.1"/>
    </source>
</evidence>
<dbReference type="OrthoDB" id="460909at2"/>
<dbReference type="Proteomes" id="UP000321250">
    <property type="component" value="Unassembled WGS sequence"/>
</dbReference>
<name>A0A5C6UJL3_9SPHN</name>
<evidence type="ECO:0000313" key="2">
    <source>
        <dbReference type="Proteomes" id="UP000321250"/>
    </source>
</evidence>
<accession>A0A5C6UJL3</accession>
<organism evidence="1 2">
    <name type="scientific">Sphingomonas ginsenosidivorax</name>
    <dbReference type="NCBI Taxonomy" id="862135"/>
    <lineage>
        <taxon>Bacteria</taxon>
        <taxon>Pseudomonadati</taxon>
        <taxon>Pseudomonadota</taxon>
        <taxon>Alphaproteobacteria</taxon>
        <taxon>Sphingomonadales</taxon>
        <taxon>Sphingomonadaceae</taxon>
        <taxon>Sphingomonas</taxon>
    </lineage>
</organism>
<sequence length="137" mass="15314">MGDQRSPRWLMFDSWYVCMLVGVRARTLGAKDDLEDAEFNPIYPDDYKPQADFIAGLLIDAELDRKGINVADKASVEREMILLLDPQKTTGLSEIGVELLNRYAVAGFAKLDEVMLPPATVEEMLVRYAGVWTGGED</sequence>
<comment type="caution">
    <text evidence="1">The sequence shown here is derived from an EMBL/GenBank/DDBJ whole genome shotgun (WGS) entry which is preliminary data.</text>
</comment>
<reference evidence="1 2" key="1">
    <citation type="journal article" date="2013" name="Antonie Van Leeuwenhoek">
        <title>Sphingomonas ginsenosidivorax sp. nov., with the ability to transform ginsenosides.</title>
        <authorList>
            <person name="Jin X.F."/>
            <person name="Kim J.K."/>
            <person name="Liu Q.M."/>
            <person name="Kang M.S."/>
            <person name="He D."/>
            <person name="Jin F.X."/>
            <person name="Kim S.C."/>
            <person name="Im W.T."/>
        </authorList>
    </citation>
    <scope>NUCLEOTIDE SEQUENCE [LARGE SCALE GENOMIC DNA]</scope>
    <source>
        <strain evidence="1 2">KHI67</strain>
    </source>
</reference>
<gene>
    <name evidence="1" type="ORF">FSB78_10470</name>
</gene>
<dbReference type="EMBL" id="VOQR01000001">
    <property type="protein sequence ID" value="TXC72879.1"/>
    <property type="molecule type" value="Genomic_DNA"/>
</dbReference>